<keyword evidence="6" id="KW-0175">Coiled coil</keyword>
<dbReference type="GO" id="GO:0010468">
    <property type="term" value="P:regulation of gene expression"/>
    <property type="evidence" value="ECO:0007669"/>
    <property type="project" value="UniProtKB-ARBA"/>
</dbReference>
<dbReference type="EMBL" id="IACF01001873">
    <property type="protein sequence ID" value="LAB67550.1"/>
    <property type="molecule type" value="mRNA"/>
</dbReference>
<evidence type="ECO:0000256" key="7">
    <source>
        <dbReference type="SAM" id="MobiDB-lite"/>
    </source>
</evidence>
<keyword evidence="5" id="KW-0539">Nucleus</keyword>
<keyword evidence="4" id="KW-0804">Transcription</keyword>
<feature type="compositionally biased region" description="Acidic residues" evidence="7">
    <location>
        <begin position="9"/>
        <end position="18"/>
    </location>
</feature>
<evidence type="ECO:0000313" key="9">
    <source>
        <dbReference type="EMBL" id="LAC21296.1"/>
    </source>
</evidence>
<proteinExistence type="evidence at transcript level"/>
<protein>
    <submittedName>
        <fullName evidence="8 9">Sin3 histone deacetylase corepressor complex component SDS3-like</fullName>
    </submittedName>
</protein>
<reference evidence="9" key="1">
    <citation type="submission" date="2017-11" db="EMBL/GenBank/DDBJ databases">
        <title>The sensing device of the deep-sea amphipod.</title>
        <authorList>
            <person name="Kobayashi H."/>
            <person name="Nagahama T."/>
            <person name="Arai W."/>
            <person name="Sasagawa Y."/>
            <person name="Umeda M."/>
            <person name="Hayashi T."/>
            <person name="Nikaido I."/>
            <person name="Watanabe H."/>
            <person name="Oguri K."/>
            <person name="Kitazato H."/>
            <person name="Fujioka K."/>
            <person name="Kido Y."/>
            <person name="Takami H."/>
        </authorList>
    </citation>
    <scope>NUCLEOTIDE SEQUENCE</scope>
    <source>
        <tissue evidence="9">Whole body</tissue>
    </source>
</reference>
<evidence type="ECO:0000256" key="2">
    <source>
        <dbReference type="ARBA" id="ARBA00022491"/>
    </source>
</evidence>
<evidence type="ECO:0000256" key="6">
    <source>
        <dbReference type="SAM" id="Coils"/>
    </source>
</evidence>
<sequence length="313" mass="36853">MARYASSSDIEDMDEEMDISCRTPQANNNNYTDSDDSDLGNRKEEFSGLKDQVYYDKLKVLKKQLQQVKDRTHPDYRKKIKKIDQTNKERLRMNDLWKEMEMEKVEKEFVLETRLAEQELQDKKEELKENLLLELEEKKKVIEQERYSLDLNGDSMEYKTVNTRKLRRRGAEPTPTVEKRRKQVTTTLQVLLDDKEIEDDLRVINKAKITQNSNKYKVNSVPVPQTHDTHSNEPRIENSKLYFDKKWFHKGQSVMVECKDGSRFNAVLTCAENNMINVRKVCDNSRLKITLAQLAHGKYLVRRGNTNLSMTGH</sequence>
<keyword evidence="2" id="KW-0678">Repressor</keyword>
<evidence type="ECO:0000256" key="5">
    <source>
        <dbReference type="ARBA" id="ARBA00023242"/>
    </source>
</evidence>
<feature type="coiled-coil region" evidence="6">
    <location>
        <begin position="110"/>
        <end position="145"/>
    </location>
</feature>
<reference evidence="8" key="2">
    <citation type="journal article" date="2018" name="Biosci. Biotechnol. Biochem.">
        <title>Polysaccharide hydrolase of the hadal zone amphipods Hirondellea gigas.</title>
        <authorList>
            <person name="Kobayashi H."/>
            <person name="Nagahama T."/>
            <person name="Arai W."/>
            <person name="Sasagawa Y."/>
            <person name="Umeda M."/>
            <person name="Hayashi T."/>
            <person name="Nikaido I."/>
            <person name="Watanabe H."/>
            <person name="Oguri K."/>
            <person name="Kitazato H."/>
            <person name="Fujioka K."/>
            <person name="Kido Y."/>
            <person name="Takami H."/>
        </authorList>
    </citation>
    <scope>NUCLEOTIDE SEQUENCE</scope>
    <source>
        <tissue evidence="8">Whole body</tissue>
    </source>
</reference>
<dbReference type="Pfam" id="PF08598">
    <property type="entry name" value="Sds3"/>
    <property type="match status" value="1"/>
</dbReference>
<evidence type="ECO:0000313" key="8">
    <source>
        <dbReference type="EMBL" id="LAB67550.1"/>
    </source>
</evidence>
<comment type="subcellular location">
    <subcellularLocation>
        <location evidence="1">Nucleus</location>
    </subcellularLocation>
</comment>
<evidence type="ECO:0000256" key="4">
    <source>
        <dbReference type="ARBA" id="ARBA00023163"/>
    </source>
</evidence>
<dbReference type="PANTHER" id="PTHR21964">
    <property type="entry name" value="BREAST CANCER METASTASIS-SUPPRESSOR 1"/>
    <property type="match status" value="1"/>
</dbReference>
<dbReference type="AlphaFoldDB" id="A0A2P2I0Z9"/>
<accession>A0A2P2I0Z9</accession>
<dbReference type="InterPro" id="IPR013907">
    <property type="entry name" value="Sds3"/>
</dbReference>
<dbReference type="EMBL" id="IACT01001984">
    <property type="protein sequence ID" value="LAC21296.1"/>
    <property type="molecule type" value="mRNA"/>
</dbReference>
<evidence type="ECO:0000256" key="1">
    <source>
        <dbReference type="ARBA" id="ARBA00004123"/>
    </source>
</evidence>
<feature type="region of interest" description="Disordered" evidence="7">
    <location>
        <begin position="1"/>
        <end position="43"/>
    </location>
</feature>
<keyword evidence="3" id="KW-0805">Transcription regulation</keyword>
<evidence type="ECO:0000256" key="3">
    <source>
        <dbReference type="ARBA" id="ARBA00023015"/>
    </source>
</evidence>
<name>A0A2P2I0Z9_9CRUS</name>
<dbReference type="GO" id="GO:0005654">
    <property type="term" value="C:nucleoplasm"/>
    <property type="evidence" value="ECO:0007669"/>
    <property type="project" value="UniProtKB-ARBA"/>
</dbReference>
<dbReference type="SMART" id="SM01401">
    <property type="entry name" value="Sds3"/>
    <property type="match status" value="1"/>
</dbReference>
<organism evidence="8">
    <name type="scientific">Hirondellea gigas</name>
    <dbReference type="NCBI Taxonomy" id="1518452"/>
    <lineage>
        <taxon>Eukaryota</taxon>
        <taxon>Metazoa</taxon>
        <taxon>Ecdysozoa</taxon>
        <taxon>Arthropoda</taxon>
        <taxon>Crustacea</taxon>
        <taxon>Multicrustacea</taxon>
        <taxon>Malacostraca</taxon>
        <taxon>Eumalacostraca</taxon>
        <taxon>Peracarida</taxon>
        <taxon>Amphipoda</taxon>
        <taxon>Amphilochidea</taxon>
        <taxon>Lysianassida</taxon>
        <taxon>Lysianassidira</taxon>
        <taxon>Lysianassoidea</taxon>
        <taxon>Lysianassidae</taxon>
        <taxon>Hirondellea</taxon>
    </lineage>
</organism>